<evidence type="ECO:0000313" key="3">
    <source>
        <dbReference type="Proteomes" id="UP000505355"/>
    </source>
</evidence>
<reference evidence="2 3" key="1">
    <citation type="submission" date="2020-05" db="EMBL/GenBank/DDBJ databases">
        <title>Mucilaginibacter mali sp. nov.</title>
        <authorList>
            <person name="Kim H.S."/>
            <person name="Lee K.C."/>
            <person name="Suh M.K."/>
            <person name="Kim J.-S."/>
            <person name="Han K.-I."/>
            <person name="Eom M.K."/>
            <person name="Shin Y.K."/>
            <person name="Lee J.-S."/>
        </authorList>
    </citation>
    <scope>NUCLEOTIDE SEQUENCE [LARGE SCALE GENOMIC DNA]</scope>
    <source>
        <strain evidence="2 3">G2-14</strain>
    </source>
</reference>
<feature type="signal peptide" evidence="1">
    <location>
        <begin position="1"/>
        <end position="19"/>
    </location>
</feature>
<sequence>MKSKLIFLLLLALCTQAFSQSKNSISIVYGTTSNSVDIHGVSGDFGYADRRGSQFGINYTRDINHTLSLQTGLFFSSDDVRLTTVGPLSTGPKDGNIKLMSIPVIARINFLKYVFVDGGLLADFETNYSANGADAANKQATKQTGIGFELGIGGKCNFGALNLFVNPFFQDHAVTRFGNNGSNFNLIDAGFKFGAGYSF</sequence>
<protein>
    <recommendedName>
        <fullName evidence="4">Outer membrane protein beta-barrel domain-containing protein</fullName>
    </recommendedName>
</protein>
<dbReference type="EMBL" id="CP054139">
    <property type="protein sequence ID" value="QKJ32005.1"/>
    <property type="molecule type" value="Genomic_DNA"/>
</dbReference>
<dbReference type="AlphaFoldDB" id="A0A7D4QC37"/>
<dbReference type="RefSeq" id="WP_173416658.1">
    <property type="nucleotide sequence ID" value="NZ_CP054139.1"/>
</dbReference>
<evidence type="ECO:0008006" key="4">
    <source>
        <dbReference type="Google" id="ProtNLM"/>
    </source>
</evidence>
<accession>A0A7D4QC37</accession>
<organism evidence="2 3">
    <name type="scientific">Mucilaginibacter mali</name>
    <dbReference type="NCBI Taxonomy" id="2740462"/>
    <lineage>
        <taxon>Bacteria</taxon>
        <taxon>Pseudomonadati</taxon>
        <taxon>Bacteroidota</taxon>
        <taxon>Sphingobacteriia</taxon>
        <taxon>Sphingobacteriales</taxon>
        <taxon>Sphingobacteriaceae</taxon>
        <taxon>Mucilaginibacter</taxon>
    </lineage>
</organism>
<evidence type="ECO:0000313" key="2">
    <source>
        <dbReference type="EMBL" id="QKJ32005.1"/>
    </source>
</evidence>
<name>A0A7D4QC37_9SPHI</name>
<keyword evidence="3" id="KW-1185">Reference proteome</keyword>
<evidence type="ECO:0000256" key="1">
    <source>
        <dbReference type="SAM" id="SignalP"/>
    </source>
</evidence>
<keyword evidence="1" id="KW-0732">Signal</keyword>
<dbReference type="Proteomes" id="UP000505355">
    <property type="component" value="Chromosome"/>
</dbReference>
<dbReference type="KEGG" id="mmab:HQ865_20290"/>
<gene>
    <name evidence="2" type="ORF">HQ865_20290</name>
</gene>
<feature type="chain" id="PRO_5028866460" description="Outer membrane protein beta-barrel domain-containing protein" evidence="1">
    <location>
        <begin position="20"/>
        <end position="199"/>
    </location>
</feature>
<proteinExistence type="predicted"/>